<name>A0ABQ3ATU7_9GAMM</name>
<dbReference type="PANTHER" id="PTHR36508:SF1">
    <property type="entry name" value="PROTEIN SLYX"/>
    <property type="match status" value="1"/>
</dbReference>
<dbReference type="PANTHER" id="PTHR36508">
    <property type="entry name" value="PROTEIN SLYX"/>
    <property type="match status" value="1"/>
</dbReference>
<keyword evidence="2" id="KW-0175">Coiled coil</keyword>
<feature type="coiled-coil region" evidence="2">
    <location>
        <begin position="22"/>
        <end position="56"/>
    </location>
</feature>
<evidence type="ECO:0000313" key="3">
    <source>
        <dbReference type="EMBL" id="GGY63802.1"/>
    </source>
</evidence>
<sequence>MNDFADELIELQTRIAYQEDTIQQLNQVITKQDADILQLQHQMRLLAKRIDELSLAQQDGGEEITNERPPHY</sequence>
<dbReference type="Gene3D" id="1.20.5.300">
    <property type="match status" value="1"/>
</dbReference>
<organism evidence="3 4">
    <name type="scientific">Cellvibrio zantedeschiae</name>
    <dbReference type="NCBI Taxonomy" id="1237077"/>
    <lineage>
        <taxon>Bacteria</taxon>
        <taxon>Pseudomonadati</taxon>
        <taxon>Pseudomonadota</taxon>
        <taxon>Gammaproteobacteria</taxon>
        <taxon>Cellvibrionales</taxon>
        <taxon>Cellvibrionaceae</taxon>
        <taxon>Cellvibrio</taxon>
    </lineage>
</organism>
<evidence type="ECO:0000256" key="2">
    <source>
        <dbReference type="SAM" id="Coils"/>
    </source>
</evidence>
<dbReference type="RefSeq" id="WP_189415673.1">
    <property type="nucleotide sequence ID" value="NZ_BMYZ01000001.1"/>
</dbReference>
<evidence type="ECO:0000313" key="4">
    <source>
        <dbReference type="Proteomes" id="UP000619761"/>
    </source>
</evidence>
<comment type="caution">
    <text evidence="3">The sequence shown here is derived from an EMBL/GenBank/DDBJ whole genome shotgun (WGS) entry which is preliminary data.</text>
</comment>
<dbReference type="Pfam" id="PF04102">
    <property type="entry name" value="SlyX"/>
    <property type="match status" value="1"/>
</dbReference>
<proteinExistence type="inferred from homology"/>
<dbReference type="Proteomes" id="UP000619761">
    <property type="component" value="Unassembled WGS sequence"/>
</dbReference>
<gene>
    <name evidence="1 3" type="primary">slyX</name>
    <name evidence="3" type="ORF">GCM10011613_04390</name>
</gene>
<reference evidence="4" key="1">
    <citation type="journal article" date="2019" name="Int. J. Syst. Evol. Microbiol.">
        <title>The Global Catalogue of Microorganisms (GCM) 10K type strain sequencing project: providing services to taxonomists for standard genome sequencing and annotation.</title>
        <authorList>
            <consortium name="The Broad Institute Genomics Platform"/>
            <consortium name="The Broad Institute Genome Sequencing Center for Infectious Disease"/>
            <person name="Wu L."/>
            <person name="Ma J."/>
        </authorList>
    </citation>
    <scope>NUCLEOTIDE SEQUENCE [LARGE SCALE GENOMIC DNA]</scope>
    <source>
        <strain evidence="4">KCTC 32239</strain>
    </source>
</reference>
<comment type="similarity">
    <text evidence="1">Belongs to the SlyX family.</text>
</comment>
<dbReference type="HAMAP" id="MF_00715">
    <property type="entry name" value="SlyX"/>
    <property type="match status" value="1"/>
</dbReference>
<dbReference type="EMBL" id="BMYZ01000001">
    <property type="protein sequence ID" value="GGY63802.1"/>
    <property type="molecule type" value="Genomic_DNA"/>
</dbReference>
<keyword evidence="4" id="KW-1185">Reference proteome</keyword>
<accession>A0ABQ3ATU7</accession>
<dbReference type="InterPro" id="IPR007236">
    <property type="entry name" value="SlyX"/>
</dbReference>
<evidence type="ECO:0000256" key="1">
    <source>
        <dbReference type="HAMAP-Rule" id="MF_00715"/>
    </source>
</evidence>
<protein>
    <recommendedName>
        <fullName evidence="1">Protein SlyX homolog</fullName>
    </recommendedName>
</protein>